<evidence type="ECO:0000256" key="5">
    <source>
        <dbReference type="ARBA" id="ARBA00023459"/>
    </source>
</evidence>
<accession>A0A7W9UFJ5</accession>
<dbReference type="GO" id="GO:0016787">
    <property type="term" value="F:hydrolase activity"/>
    <property type="evidence" value="ECO:0007669"/>
    <property type="project" value="UniProtKB-KW"/>
</dbReference>
<dbReference type="InterPro" id="IPR041526">
    <property type="entry name" value="DAPG_hydrolase"/>
</dbReference>
<gene>
    <name evidence="7" type="ORF">BJY24_000044</name>
</gene>
<keyword evidence="4" id="KW-0862">Zinc</keyword>
<proteinExistence type="inferred from homology"/>
<organism evidence="7 8">
    <name type="scientific">Nocardia transvalensis</name>
    <dbReference type="NCBI Taxonomy" id="37333"/>
    <lineage>
        <taxon>Bacteria</taxon>
        <taxon>Bacillati</taxon>
        <taxon>Actinomycetota</taxon>
        <taxon>Actinomycetes</taxon>
        <taxon>Mycobacteriales</taxon>
        <taxon>Nocardiaceae</taxon>
        <taxon>Nocardia</taxon>
    </lineage>
</organism>
<dbReference type="EMBL" id="JACHIT010000001">
    <property type="protein sequence ID" value="MBB5911177.1"/>
    <property type="molecule type" value="Genomic_DNA"/>
</dbReference>
<evidence type="ECO:0000256" key="3">
    <source>
        <dbReference type="ARBA" id="ARBA00022801"/>
    </source>
</evidence>
<evidence type="ECO:0000256" key="1">
    <source>
        <dbReference type="ARBA" id="ARBA00001947"/>
    </source>
</evidence>
<evidence type="ECO:0000313" key="7">
    <source>
        <dbReference type="EMBL" id="MBB5911177.1"/>
    </source>
</evidence>
<dbReference type="InterPro" id="IPR006311">
    <property type="entry name" value="TAT_signal"/>
</dbReference>
<comment type="similarity">
    <text evidence="5">Belongs to the DAPG/phloretin hydrolase family.</text>
</comment>
<evidence type="ECO:0000256" key="4">
    <source>
        <dbReference type="ARBA" id="ARBA00022833"/>
    </source>
</evidence>
<name>A0A7W9UFJ5_9NOCA</name>
<dbReference type="RefSeq" id="WP_040749219.1">
    <property type="nucleotide sequence ID" value="NZ_JACHIT010000001.1"/>
</dbReference>
<dbReference type="GO" id="GO:0046872">
    <property type="term" value="F:metal ion binding"/>
    <property type="evidence" value="ECO:0007669"/>
    <property type="project" value="UniProtKB-KW"/>
</dbReference>
<evidence type="ECO:0000313" key="8">
    <source>
        <dbReference type="Proteomes" id="UP000540412"/>
    </source>
</evidence>
<keyword evidence="8" id="KW-1185">Reference proteome</keyword>
<evidence type="ECO:0000256" key="2">
    <source>
        <dbReference type="ARBA" id="ARBA00022723"/>
    </source>
</evidence>
<reference evidence="7 8" key="1">
    <citation type="submission" date="2020-08" db="EMBL/GenBank/DDBJ databases">
        <title>Sequencing the genomes of 1000 actinobacteria strains.</title>
        <authorList>
            <person name="Klenk H.-P."/>
        </authorList>
    </citation>
    <scope>NUCLEOTIDE SEQUENCE [LARGE SCALE GENOMIC DNA]</scope>
    <source>
        <strain evidence="7 8">DSM 43582</strain>
    </source>
</reference>
<dbReference type="Proteomes" id="UP000540412">
    <property type="component" value="Unassembled WGS sequence"/>
</dbReference>
<dbReference type="AlphaFoldDB" id="A0A7W9UFJ5"/>
<comment type="cofactor">
    <cofactor evidence="1">
        <name>Zn(2+)</name>
        <dbReference type="ChEBI" id="CHEBI:29105"/>
    </cofactor>
</comment>
<evidence type="ECO:0000259" key="6">
    <source>
        <dbReference type="Pfam" id="PF18089"/>
    </source>
</evidence>
<protein>
    <recommendedName>
        <fullName evidence="6">DAPG hydrolase PhiG domain-containing protein</fullName>
    </recommendedName>
</protein>
<keyword evidence="3" id="KW-0378">Hydrolase</keyword>
<comment type="caution">
    <text evidence="7">The sequence shown here is derived from an EMBL/GenBank/DDBJ whole genome shotgun (WGS) entry which is preliminary data.</text>
</comment>
<dbReference type="PROSITE" id="PS51318">
    <property type="entry name" value="TAT"/>
    <property type="match status" value="1"/>
</dbReference>
<sequence>MSGENRFGRRAALTLAAAAGVAWTAGRAAASPDNARYHGYSAEDAALPYARFMADRTAPPPEPVAAAFAGPPVAPDLVPDFATLTTDLAADGYSAIETGYGQTAAGVVWVAVRTEMPRVTAAMWDWWFGWHSTEPARYKLWHPDAHLFAALAEDRTAARIPDRDRYIGNISYVDEYVGPKLQQLAIAFQDPVAHGFAVPAGHTVVFGRVGSAIAPVDLGWLAHQVRPIDGGCEMRSRFHLNLRGLHAPDLPQAVRAVERGASVDPGDLVLGLDLGRDLLLHCGQEMHHLAGFLPELHAEFGA</sequence>
<dbReference type="Pfam" id="PF18089">
    <property type="entry name" value="DAPG_hydrolase"/>
    <property type="match status" value="1"/>
</dbReference>
<keyword evidence="2" id="KW-0479">Metal-binding</keyword>
<feature type="domain" description="DAPG hydrolase PhiG" evidence="6">
    <location>
        <begin position="86"/>
        <end position="297"/>
    </location>
</feature>